<keyword evidence="5" id="KW-0720">Serine protease</keyword>
<name>A0A2V4AP83_9PSEU</name>
<dbReference type="PANTHER" id="PTHR30237:SF2">
    <property type="entry name" value="MUREIN TETRAPEPTIDE CARBOXYPEPTIDASE"/>
    <property type="match status" value="1"/>
</dbReference>
<feature type="domain" description="LD-carboxypeptidase C-terminal" evidence="7">
    <location>
        <begin position="176"/>
        <end position="287"/>
    </location>
</feature>
<dbReference type="InterPro" id="IPR040921">
    <property type="entry name" value="Peptidase_S66C"/>
</dbReference>
<dbReference type="Gene3D" id="3.40.50.10740">
    <property type="entry name" value="Class I glutamine amidotransferase-like"/>
    <property type="match status" value="1"/>
</dbReference>
<dbReference type="CDD" id="cd07025">
    <property type="entry name" value="Peptidase_S66"/>
    <property type="match status" value="1"/>
</dbReference>
<comment type="caution">
    <text evidence="8">The sequence shown here is derived from an EMBL/GenBank/DDBJ whole genome shotgun (WGS) entry which is preliminary data.</text>
</comment>
<keyword evidence="2 8" id="KW-0121">Carboxypeptidase</keyword>
<dbReference type="GO" id="GO:0008236">
    <property type="term" value="F:serine-type peptidase activity"/>
    <property type="evidence" value="ECO:0007669"/>
    <property type="project" value="UniProtKB-KW"/>
</dbReference>
<gene>
    <name evidence="8" type="ORF">BAY60_21980</name>
</gene>
<dbReference type="Proteomes" id="UP000249915">
    <property type="component" value="Unassembled WGS sequence"/>
</dbReference>
<dbReference type="PIRSF" id="PIRSF028757">
    <property type="entry name" value="LD-carboxypeptidase"/>
    <property type="match status" value="1"/>
</dbReference>
<evidence type="ECO:0000256" key="1">
    <source>
        <dbReference type="ARBA" id="ARBA00010233"/>
    </source>
</evidence>
<keyword evidence="9" id="KW-1185">Reference proteome</keyword>
<keyword evidence="3" id="KW-0645">Protease</keyword>
<proteinExistence type="inferred from homology"/>
<evidence type="ECO:0000256" key="5">
    <source>
        <dbReference type="ARBA" id="ARBA00022825"/>
    </source>
</evidence>
<dbReference type="Gene3D" id="3.50.30.60">
    <property type="entry name" value="LD-carboxypeptidase A C-terminal domain-like"/>
    <property type="match status" value="1"/>
</dbReference>
<accession>A0A2V4AP83</accession>
<organism evidence="8 9">
    <name type="scientific">Prauserella muralis</name>
    <dbReference type="NCBI Taxonomy" id="588067"/>
    <lineage>
        <taxon>Bacteria</taxon>
        <taxon>Bacillati</taxon>
        <taxon>Actinomycetota</taxon>
        <taxon>Actinomycetes</taxon>
        <taxon>Pseudonocardiales</taxon>
        <taxon>Pseudonocardiaceae</taxon>
        <taxon>Prauserella</taxon>
    </lineage>
</organism>
<keyword evidence="4" id="KW-0378">Hydrolase</keyword>
<dbReference type="SUPFAM" id="SSF141986">
    <property type="entry name" value="LD-carboxypeptidase A C-terminal domain-like"/>
    <property type="match status" value="1"/>
</dbReference>
<feature type="domain" description="LD-carboxypeptidase N-terminal" evidence="6">
    <location>
        <begin position="13"/>
        <end position="131"/>
    </location>
</feature>
<evidence type="ECO:0000256" key="4">
    <source>
        <dbReference type="ARBA" id="ARBA00022801"/>
    </source>
</evidence>
<dbReference type="RefSeq" id="WP_112283119.1">
    <property type="nucleotide sequence ID" value="NZ_MASW01000005.1"/>
</dbReference>
<protein>
    <submittedName>
        <fullName evidence="8">LD-carboxypeptidase</fullName>
    </submittedName>
</protein>
<dbReference type="Pfam" id="PF02016">
    <property type="entry name" value="Peptidase_S66"/>
    <property type="match status" value="1"/>
</dbReference>
<comment type="similarity">
    <text evidence="1">Belongs to the peptidase S66 family.</text>
</comment>
<dbReference type="SUPFAM" id="SSF52317">
    <property type="entry name" value="Class I glutamine amidotransferase-like"/>
    <property type="match status" value="1"/>
</dbReference>
<dbReference type="InterPro" id="IPR029062">
    <property type="entry name" value="Class_I_gatase-like"/>
</dbReference>
<reference evidence="8 9" key="1">
    <citation type="submission" date="2016-07" db="EMBL/GenBank/DDBJ databases">
        <title>Draft genome sequence of Prauserella muralis DSM 45305, isolated from a mould-covered wall in an indoor environment.</title>
        <authorList>
            <person name="Ruckert C."/>
            <person name="Albersmeier A."/>
            <person name="Jiang C.-L."/>
            <person name="Jiang Y."/>
            <person name="Kalinowski J."/>
            <person name="Schneider O."/>
            <person name="Winkler A."/>
            <person name="Zotchev S.B."/>
        </authorList>
    </citation>
    <scope>NUCLEOTIDE SEQUENCE [LARGE SCALE GENOMIC DNA]</scope>
    <source>
        <strain evidence="8 9">DSM 45305</strain>
    </source>
</reference>
<evidence type="ECO:0000259" key="7">
    <source>
        <dbReference type="Pfam" id="PF17676"/>
    </source>
</evidence>
<evidence type="ECO:0000256" key="3">
    <source>
        <dbReference type="ARBA" id="ARBA00022670"/>
    </source>
</evidence>
<dbReference type="InterPro" id="IPR027461">
    <property type="entry name" value="Carboxypeptidase_A_C_sf"/>
</dbReference>
<dbReference type="EMBL" id="MASW01000005">
    <property type="protein sequence ID" value="PXY22516.1"/>
    <property type="molecule type" value="Genomic_DNA"/>
</dbReference>
<sequence length="297" mass="30686">MTRLPVLRRGDTVALVAPAGPVKAELLEAGAARLAALGLRVEADDGVLARHPRFGYLAGEDTHRVEAFQRAWLRPDVAAVFAARGGYGCQRMLDLVDWAALRAAGPTLFCGSSDTTALHAAVSVHLGLPSLFCPMPASTHFDAVAAAHLEQALFAPPAGRVLTGPDAETLVPGRAEGTLVGGNLSLLAAGLGTPEQVRAEGALVLLEDVGEQPYRIDRLLTQLLRAGWFAGVAGIVLGSWTGCGPQDDVRAVLLDRLGPLGVPMVAGFGFGHHQGALTVPLGVRAVLDAGAGTLSLT</sequence>
<evidence type="ECO:0000313" key="9">
    <source>
        <dbReference type="Proteomes" id="UP000249915"/>
    </source>
</evidence>
<dbReference type="PANTHER" id="PTHR30237">
    <property type="entry name" value="MURAMOYLTETRAPEPTIDE CARBOXYPEPTIDASE"/>
    <property type="match status" value="1"/>
</dbReference>
<dbReference type="InterPro" id="IPR003507">
    <property type="entry name" value="S66_fam"/>
</dbReference>
<dbReference type="GO" id="GO:0006508">
    <property type="term" value="P:proteolysis"/>
    <property type="evidence" value="ECO:0007669"/>
    <property type="project" value="UniProtKB-KW"/>
</dbReference>
<dbReference type="InterPro" id="IPR040449">
    <property type="entry name" value="Peptidase_S66_N"/>
</dbReference>
<dbReference type="AlphaFoldDB" id="A0A2V4AP83"/>
<evidence type="ECO:0000259" key="6">
    <source>
        <dbReference type="Pfam" id="PF02016"/>
    </source>
</evidence>
<evidence type="ECO:0000313" key="8">
    <source>
        <dbReference type="EMBL" id="PXY22516.1"/>
    </source>
</evidence>
<dbReference type="OrthoDB" id="9807329at2"/>
<evidence type="ECO:0000256" key="2">
    <source>
        <dbReference type="ARBA" id="ARBA00022645"/>
    </source>
</evidence>
<dbReference type="Pfam" id="PF17676">
    <property type="entry name" value="Peptidase_S66C"/>
    <property type="match status" value="1"/>
</dbReference>
<dbReference type="GO" id="GO:0004180">
    <property type="term" value="F:carboxypeptidase activity"/>
    <property type="evidence" value="ECO:0007669"/>
    <property type="project" value="UniProtKB-KW"/>
</dbReference>
<dbReference type="InterPro" id="IPR027478">
    <property type="entry name" value="LdcA_N"/>
</dbReference>